<feature type="transmembrane region" description="Helical" evidence="8">
    <location>
        <begin position="59"/>
        <end position="85"/>
    </location>
</feature>
<comment type="subcellular location">
    <subcellularLocation>
        <location evidence="1">Membrane</location>
        <topology evidence="1">Multi-pass membrane protein</topology>
    </subcellularLocation>
</comment>
<keyword evidence="6" id="KW-0675">Receptor</keyword>
<dbReference type="PANTHER" id="PTHR24238">
    <property type="entry name" value="G-PROTEIN COUPLED RECEPTOR"/>
    <property type="match status" value="1"/>
</dbReference>
<name>A0AA88XMR4_PINIB</name>
<dbReference type="EMBL" id="VSWD01000012">
    <property type="protein sequence ID" value="KAK3085698.1"/>
    <property type="molecule type" value="Genomic_DNA"/>
</dbReference>
<accession>A0AA88XMR4</accession>
<reference evidence="10" key="1">
    <citation type="submission" date="2019-08" db="EMBL/GenBank/DDBJ databases">
        <title>The improved chromosome-level genome for the pearl oyster Pinctada fucata martensii using PacBio sequencing and Hi-C.</title>
        <authorList>
            <person name="Zheng Z."/>
        </authorList>
    </citation>
    <scope>NUCLEOTIDE SEQUENCE</scope>
    <source>
        <strain evidence="10">ZZ-2019</strain>
        <tissue evidence="10">Adductor muscle</tissue>
    </source>
</reference>
<evidence type="ECO:0000313" key="10">
    <source>
        <dbReference type="EMBL" id="KAK3085698.1"/>
    </source>
</evidence>
<evidence type="ECO:0000313" key="11">
    <source>
        <dbReference type="Proteomes" id="UP001186944"/>
    </source>
</evidence>
<keyword evidence="4" id="KW-0297">G-protein coupled receptor</keyword>
<dbReference type="PANTHER" id="PTHR24238:SF47">
    <property type="entry name" value="ECDYSTEROIDS_DOPAMINE RECEPTOR-RELATED"/>
    <property type="match status" value="1"/>
</dbReference>
<dbReference type="Gene3D" id="1.20.1070.10">
    <property type="entry name" value="Rhodopsin 7-helix transmembrane proteins"/>
    <property type="match status" value="1"/>
</dbReference>
<feature type="transmembrane region" description="Helical" evidence="8">
    <location>
        <begin position="97"/>
        <end position="118"/>
    </location>
</feature>
<gene>
    <name evidence="10" type="ORF">FSP39_007430</name>
</gene>
<evidence type="ECO:0000256" key="3">
    <source>
        <dbReference type="ARBA" id="ARBA00022989"/>
    </source>
</evidence>
<evidence type="ECO:0000256" key="8">
    <source>
        <dbReference type="SAM" id="Phobius"/>
    </source>
</evidence>
<dbReference type="Pfam" id="PF00001">
    <property type="entry name" value="7tm_1"/>
    <property type="match status" value="1"/>
</dbReference>
<feature type="transmembrane region" description="Helical" evidence="8">
    <location>
        <begin position="139"/>
        <end position="159"/>
    </location>
</feature>
<keyword evidence="2 8" id="KW-0812">Transmembrane</keyword>
<organism evidence="10 11">
    <name type="scientific">Pinctada imbricata</name>
    <name type="common">Atlantic pearl-oyster</name>
    <name type="synonym">Pinctada martensii</name>
    <dbReference type="NCBI Taxonomy" id="66713"/>
    <lineage>
        <taxon>Eukaryota</taxon>
        <taxon>Metazoa</taxon>
        <taxon>Spiralia</taxon>
        <taxon>Lophotrochozoa</taxon>
        <taxon>Mollusca</taxon>
        <taxon>Bivalvia</taxon>
        <taxon>Autobranchia</taxon>
        <taxon>Pteriomorphia</taxon>
        <taxon>Pterioida</taxon>
        <taxon>Pterioidea</taxon>
        <taxon>Pteriidae</taxon>
        <taxon>Pinctada</taxon>
    </lineage>
</organism>
<dbReference type="PRINTS" id="PR00237">
    <property type="entry name" value="GPCRRHODOPSN"/>
</dbReference>
<keyword evidence="7" id="KW-0807">Transducer</keyword>
<dbReference type="PROSITE" id="PS50262">
    <property type="entry name" value="G_PROTEIN_RECEP_F1_2"/>
    <property type="match status" value="1"/>
</dbReference>
<comment type="caution">
    <text evidence="10">The sequence shown here is derived from an EMBL/GenBank/DDBJ whole genome shotgun (WGS) entry which is preliminary data.</text>
</comment>
<dbReference type="AlphaFoldDB" id="A0AA88XMR4"/>
<evidence type="ECO:0000256" key="4">
    <source>
        <dbReference type="ARBA" id="ARBA00023040"/>
    </source>
</evidence>
<proteinExistence type="predicted"/>
<evidence type="ECO:0000256" key="6">
    <source>
        <dbReference type="ARBA" id="ARBA00023170"/>
    </source>
</evidence>
<keyword evidence="5 8" id="KW-0472">Membrane</keyword>
<evidence type="ECO:0000256" key="5">
    <source>
        <dbReference type="ARBA" id="ARBA00023136"/>
    </source>
</evidence>
<keyword evidence="11" id="KW-1185">Reference proteome</keyword>
<dbReference type="InterPro" id="IPR017452">
    <property type="entry name" value="GPCR_Rhodpsn_7TM"/>
</dbReference>
<feature type="domain" description="G-protein coupled receptors family 1 profile" evidence="9">
    <location>
        <begin position="39"/>
        <end position="176"/>
    </location>
</feature>
<dbReference type="GO" id="GO:0016020">
    <property type="term" value="C:membrane"/>
    <property type="evidence" value="ECO:0007669"/>
    <property type="project" value="UniProtKB-SubCell"/>
</dbReference>
<dbReference type="CDD" id="cd00637">
    <property type="entry name" value="7tm_classA_rhodopsin-like"/>
    <property type="match status" value="1"/>
</dbReference>
<evidence type="ECO:0000256" key="7">
    <source>
        <dbReference type="ARBA" id="ARBA00023224"/>
    </source>
</evidence>
<evidence type="ECO:0000259" key="9">
    <source>
        <dbReference type="PROSITE" id="PS50262"/>
    </source>
</evidence>
<evidence type="ECO:0000256" key="1">
    <source>
        <dbReference type="ARBA" id="ARBA00004141"/>
    </source>
</evidence>
<dbReference type="InterPro" id="IPR000276">
    <property type="entry name" value="GPCR_Rhodpsn"/>
</dbReference>
<dbReference type="GO" id="GO:0004930">
    <property type="term" value="F:G protein-coupled receptor activity"/>
    <property type="evidence" value="ECO:0007669"/>
    <property type="project" value="UniProtKB-KW"/>
</dbReference>
<sequence length="176" mass="20394">MEANASVRERIVRWNKDLQYDLIPNNLILALYIFLGIFGNSTVIYVYRKRFSRKNNDRYFIPILAAIDLFGSVICGSFGIALNMMQATFYNDSLCKTWWFFAAFITYESQLLLVVIAVQRYLKVVRPFGRHMDQKLSHIALLLTFIISLLLAIPTSILYGSVSFPHPKVRHCWATM</sequence>
<evidence type="ECO:0000256" key="2">
    <source>
        <dbReference type="ARBA" id="ARBA00022692"/>
    </source>
</evidence>
<keyword evidence="3 8" id="KW-1133">Transmembrane helix</keyword>
<protein>
    <recommendedName>
        <fullName evidence="9">G-protein coupled receptors family 1 profile domain-containing protein</fullName>
    </recommendedName>
</protein>
<dbReference type="Proteomes" id="UP001186944">
    <property type="component" value="Unassembled WGS sequence"/>
</dbReference>
<dbReference type="SUPFAM" id="SSF81321">
    <property type="entry name" value="Family A G protein-coupled receptor-like"/>
    <property type="match status" value="1"/>
</dbReference>
<feature type="transmembrane region" description="Helical" evidence="8">
    <location>
        <begin position="27"/>
        <end position="47"/>
    </location>
</feature>